<dbReference type="InterPro" id="IPR029058">
    <property type="entry name" value="AB_hydrolase_fold"/>
</dbReference>
<sequence length="411" mass="47255">MLVDKTYKIKSCDDVELGIKRKSKLEYRISYDETKELEAIIFIIGGFGSSTNLSFMDFTRQNLAKNFPVLAINVLYHCFCNRFNQDEEKYSAKLAYYEADMLNLKECLTKVKIPYQSHLKPYTYHNLLNQWIKYHKEQGLIAQDAKMEGLSYTILPANDEYQNYGIMPALDHIFVLKDIYKRLIKVKTRGGGGVASLPVIYGGGSYGGYLAHLIAKIAPWHCQAILDNSCSPLPQLQYIVGRELSQGEATTLDRDLNIKLYSKTFWTCDANSKHCFTPAHYKIRSLLNAEHLKIQAKYAKDTLFISYHSACDEFGTADDKEKLYKLYKALGLKAKLHLIKDEKELDKKFIRSLSHSLGMSDSGLFRKELPFVLEQFKDRTFTQRQGQISYPCGDKIFTFKDEGEKFLLEIS</sequence>
<reference evidence="1 2" key="1">
    <citation type="submission" date="2018-06" db="EMBL/GenBank/DDBJ databases">
        <authorList>
            <consortium name="Pathogen Informatics"/>
            <person name="Doyle S."/>
        </authorList>
    </citation>
    <scope>NUCLEOTIDE SEQUENCE [LARGE SCALE GENOMIC DNA]</scope>
    <source>
        <strain evidence="1 2">NCTC12264</strain>
    </source>
</reference>
<gene>
    <name evidence="1" type="ORF">NCTC12264_01276</name>
</gene>
<dbReference type="SUPFAM" id="SSF53474">
    <property type="entry name" value="alpha/beta-Hydrolases"/>
    <property type="match status" value="1"/>
</dbReference>
<organism evidence="1 2">
    <name type="scientific">Campylobacter upsaliensis</name>
    <dbReference type="NCBI Taxonomy" id="28080"/>
    <lineage>
        <taxon>Bacteria</taxon>
        <taxon>Pseudomonadati</taxon>
        <taxon>Campylobacterota</taxon>
        <taxon>Epsilonproteobacteria</taxon>
        <taxon>Campylobacterales</taxon>
        <taxon>Campylobacteraceae</taxon>
        <taxon>Campylobacter</taxon>
    </lineage>
</organism>
<dbReference type="EMBL" id="UFUZ01000001">
    <property type="protein sequence ID" value="SUX27036.1"/>
    <property type="molecule type" value="Genomic_DNA"/>
</dbReference>
<protein>
    <submittedName>
        <fullName evidence="1">Protein of uncharacterized function (DUF2920)</fullName>
    </submittedName>
</protein>
<evidence type="ECO:0000313" key="1">
    <source>
        <dbReference type="EMBL" id="SUX27036.1"/>
    </source>
</evidence>
<dbReference type="Gene3D" id="3.40.50.1820">
    <property type="entry name" value="alpha/beta hydrolase"/>
    <property type="match status" value="1"/>
</dbReference>
<accession>A0A381EJ63</accession>
<dbReference type="RefSeq" id="WP_115630378.1">
    <property type="nucleotide sequence ID" value="NZ_UFUZ01000001.1"/>
</dbReference>
<name>A0A381EJ63_CAMUP</name>
<dbReference type="AlphaFoldDB" id="A0A381EJ63"/>
<dbReference type="Pfam" id="PF11144">
    <property type="entry name" value="DUF2920"/>
    <property type="match status" value="1"/>
</dbReference>
<proteinExistence type="predicted"/>
<dbReference type="InterPro" id="IPR022605">
    <property type="entry name" value="DUF2920"/>
</dbReference>
<dbReference type="Proteomes" id="UP000254161">
    <property type="component" value="Unassembled WGS sequence"/>
</dbReference>
<evidence type="ECO:0000313" key="2">
    <source>
        <dbReference type="Proteomes" id="UP000254161"/>
    </source>
</evidence>